<feature type="transmembrane region" description="Helical" evidence="1">
    <location>
        <begin position="50"/>
        <end position="71"/>
    </location>
</feature>
<feature type="transmembrane region" description="Helical" evidence="1">
    <location>
        <begin position="20"/>
        <end position="44"/>
    </location>
</feature>
<dbReference type="EMBL" id="GEDG01028817">
    <property type="protein sequence ID" value="JAP12929.1"/>
    <property type="molecule type" value="Transcribed_RNA"/>
</dbReference>
<keyword evidence="1" id="KW-1133">Transmembrane helix</keyword>
<proteinExistence type="predicted"/>
<sequence length="96" mass="11361">MKILVSTFVGLKPLDSFLVLIFYVTVVEFILYFLSYCSLWMILLGCHLCYILGFHFISFHFLFLVCITPFVHYRRMFKSNMNIGKWGLANDSCHLY</sequence>
<evidence type="ECO:0000313" key="2">
    <source>
        <dbReference type="EMBL" id="JAP12929.1"/>
    </source>
</evidence>
<keyword evidence="1" id="KW-0472">Membrane</keyword>
<accession>A0A0V0GXT4</accession>
<reference evidence="2" key="1">
    <citation type="submission" date="2015-12" db="EMBL/GenBank/DDBJ databases">
        <title>Gene expression during late stages of embryo sac development: a critical building block for successful pollen-pistil interactions.</title>
        <authorList>
            <person name="Liu Y."/>
            <person name="Joly V."/>
            <person name="Sabar M."/>
            <person name="Matton D.P."/>
        </authorList>
    </citation>
    <scope>NUCLEOTIDE SEQUENCE</scope>
</reference>
<organism evidence="2">
    <name type="scientific">Solanum chacoense</name>
    <name type="common">Chaco potato</name>
    <dbReference type="NCBI Taxonomy" id="4108"/>
    <lineage>
        <taxon>Eukaryota</taxon>
        <taxon>Viridiplantae</taxon>
        <taxon>Streptophyta</taxon>
        <taxon>Embryophyta</taxon>
        <taxon>Tracheophyta</taxon>
        <taxon>Spermatophyta</taxon>
        <taxon>Magnoliopsida</taxon>
        <taxon>eudicotyledons</taxon>
        <taxon>Gunneridae</taxon>
        <taxon>Pentapetalae</taxon>
        <taxon>asterids</taxon>
        <taxon>lamiids</taxon>
        <taxon>Solanales</taxon>
        <taxon>Solanaceae</taxon>
        <taxon>Solanoideae</taxon>
        <taxon>Solaneae</taxon>
        <taxon>Solanum</taxon>
    </lineage>
</organism>
<evidence type="ECO:0000256" key="1">
    <source>
        <dbReference type="SAM" id="Phobius"/>
    </source>
</evidence>
<dbReference type="AlphaFoldDB" id="A0A0V0GXT4"/>
<protein>
    <submittedName>
        <fullName evidence="2">Putative ovule protein</fullName>
    </submittedName>
</protein>
<keyword evidence="1" id="KW-0812">Transmembrane</keyword>
<name>A0A0V0GXT4_SOLCH</name>